<feature type="signal peptide" evidence="1">
    <location>
        <begin position="1"/>
        <end position="25"/>
    </location>
</feature>
<evidence type="ECO:0000313" key="2">
    <source>
        <dbReference type="EMBL" id="KAF7362708.1"/>
    </source>
</evidence>
<dbReference type="AlphaFoldDB" id="A0A8H6YMJ3"/>
<gene>
    <name evidence="2" type="ORF">MVEN_00620100</name>
</gene>
<organism evidence="2 3">
    <name type="scientific">Mycena venus</name>
    <dbReference type="NCBI Taxonomy" id="2733690"/>
    <lineage>
        <taxon>Eukaryota</taxon>
        <taxon>Fungi</taxon>
        <taxon>Dikarya</taxon>
        <taxon>Basidiomycota</taxon>
        <taxon>Agaricomycotina</taxon>
        <taxon>Agaricomycetes</taxon>
        <taxon>Agaricomycetidae</taxon>
        <taxon>Agaricales</taxon>
        <taxon>Marasmiineae</taxon>
        <taxon>Mycenaceae</taxon>
        <taxon>Mycena</taxon>
    </lineage>
</organism>
<evidence type="ECO:0000313" key="3">
    <source>
        <dbReference type="Proteomes" id="UP000620124"/>
    </source>
</evidence>
<proteinExistence type="predicted"/>
<evidence type="ECO:0000256" key="1">
    <source>
        <dbReference type="SAM" id="SignalP"/>
    </source>
</evidence>
<feature type="chain" id="PRO_5034601632" evidence="1">
    <location>
        <begin position="26"/>
        <end position="291"/>
    </location>
</feature>
<dbReference type="OrthoDB" id="3256306at2759"/>
<dbReference type="EMBL" id="JACAZI010000004">
    <property type="protein sequence ID" value="KAF7362708.1"/>
    <property type="molecule type" value="Genomic_DNA"/>
</dbReference>
<dbReference type="Proteomes" id="UP000620124">
    <property type="component" value="Unassembled WGS sequence"/>
</dbReference>
<keyword evidence="3" id="KW-1185">Reference proteome</keyword>
<protein>
    <submittedName>
        <fullName evidence="2">Uncharacterized protein</fullName>
    </submittedName>
</protein>
<sequence length="291" mass="30301">MRTSIIRFLGVTALAASLVAPLALAATVPVVNTILTPGGHSDRMKITAVPAGGQIKHVGKNIHVLSANGTVVHIAKPAPRSTAAKARALAKTGWITFASWLNTGAPIGSFKTSWNVPPVPVGQHGQLLYLFNAIEPANGDAIMQPVLQYGISPAGGGQFWGVASWYLYSDQVFHSSLVPVSVGQRLDGEVQLVGVGNGFDYNSQFTNIQGTGITVVGGEQLALATITLEAYGVTVISDYPAGKTVFSGINLELSNGQFPGITWSTLNDDADGLSTVVDVGGSTSATIEIRY</sequence>
<keyword evidence="1" id="KW-0732">Signal</keyword>
<name>A0A8H6YMJ3_9AGAR</name>
<reference evidence="2" key="1">
    <citation type="submission" date="2020-05" db="EMBL/GenBank/DDBJ databases">
        <title>Mycena genomes resolve the evolution of fungal bioluminescence.</title>
        <authorList>
            <person name="Tsai I.J."/>
        </authorList>
    </citation>
    <scope>NUCLEOTIDE SEQUENCE</scope>
    <source>
        <strain evidence="2">CCC161011</strain>
    </source>
</reference>
<accession>A0A8H6YMJ3</accession>
<comment type="caution">
    <text evidence="2">The sequence shown here is derived from an EMBL/GenBank/DDBJ whole genome shotgun (WGS) entry which is preliminary data.</text>
</comment>